<organism evidence="1 2">
    <name type="scientific">Clonorchis sinensis</name>
    <name type="common">Chinese liver fluke</name>
    <dbReference type="NCBI Taxonomy" id="79923"/>
    <lineage>
        <taxon>Eukaryota</taxon>
        <taxon>Metazoa</taxon>
        <taxon>Spiralia</taxon>
        <taxon>Lophotrochozoa</taxon>
        <taxon>Platyhelminthes</taxon>
        <taxon>Trematoda</taxon>
        <taxon>Digenea</taxon>
        <taxon>Opisthorchiida</taxon>
        <taxon>Opisthorchiata</taxon>
        <taxon>Opisthorchiidae</taxon>
        <taxon>Clonorchis</taxon>
    </lineage>
</organism>
<dbReference type="AlphaFoldDB" id="A0A3R7CEN0"/>
<sequence>MDIKKVFSWELITRRLRKAVGTTYMAANLCLSFNSSPTIGFGLENKLQSSTTSFCVYSFVCSCRAFMLVLEETRLKCNCITFGRNQSCHQQRVRLHYHIPGTFEPTRTGTIQTTIDRRGDWNPTTGHTTLRPRETCATPELELDCEKSGPTSLSDIDDVLAKRKNRKNRSAVTPLRCQSEGSMRADILSGCPKHRQEHSRCGDWIRTPGLPVSFCSGVQRGCADAVTLSNNPPHQWLLYPVPPQRNRATMVYCPAVAPFRCLAAMPPEGSTRAGILPGCPGLDRGSREAEVGIEPRTLRSERIHGFTDSRIDTQERGFFPSFPGRFCFCRSAAVVHLIGTKGAWTTVSGRLFHAATTRDEKKVCLMKVCALSLKIFLPCPRRVFAGSTVKNLLAKPCSNRAMTSVFNTDASLQYNHDLFERLIVKERIKVDEEGRSGKHAVPTDNTQAFRDFFHTPPPGQRLATSAYATLNWARKIALSSANDD</sequence>
<comment type="caution">
    <text evidence="1">The sequence shown here is derived from an EMBL/GenBank/DDBJ whole genome shotgun (WGS) entry which is preliminary data.</text>
</comment>
<name>A0A3R7CEN0_CLOSI</name>
<accession>A0A3R7CEN0</accession>
<keyword evidence="2" id="KW-1185">Reference proteome</keyword>
<protein>
    <submittedName>
        <fullName evidence="1">Uncharacterized protein</fullName>
    </submittedName>
</protein>
<evidence type="ECO:0000313" key="1">
    <source>
        <dbReference type="EMBL" id="KAG5443303.1"/>
    </source>
</evidence>
<evidence type="ECO:0000313" key="2">
    <source>
        <dbReference type="Proteomes" id="UP000286415"/>
    </source>
</evidence>
<gene>
    <name evidence="1" type="ORF">CSKR_109065</name>
</gene>
<dbReference type="InParanoid" id="A0A3R7CEN0"/>
<reference evidence="1 2" key="2">
    <citation type="journal article" date="2021" name="Genomics">
        <title>High-quality reference genome for Clonorchis sinensis.</title>
        <authorList>
            <person name="Young N.D."/>
            <person name="Stroehlein A.J."/>
            <person name="Kinkar L."/>
            <person name="Wang T."/>
            <person name="Sohn W.M."/>
            <person name="Chang B.C.H."/>
            <person name="Kaur P."/>
            <person name="Weisz D."/>
            <person name="Dudchenko O."/>
            <person name="Aiden E.L."/>
            <person name="Korhonen P.K."/>
            <person name="Gasser R.B."/>
        </authorList>
    </citation>
    <scope>NUCLEOTIDE SEQUENCE [LARGE SCALE GENOMIC DNA]</scope>
    <source>
        <strain evidence="1">Cs-k2</strain>
    </source>
</reference>
<dbReference type="EMBL" id="NIRI02000056">
    <property type="protein sequence ID" value="KAG5443303.1"/>
    <property type="molecule type" value="Genomic_DNA"/>
</dbReference>
<dbReference type="Proteomes" id="UP000286415">
    <property type="component" value="Unassembled WGS sequence"/>
</dbReference>
<reference evidence="1 2" key="1">
    <citation type="journal article" date="2018" name="Biotechnol. Adv.">
        <title>Improved genomic resources and new bioinformatic workflow for the carcinogenic parasite Clonorchis sinensis: Biotechnological implications.</title>
        <authorList>
            <person name="Wang D."/>
            <person name="Korhonen P.K."/>
            <person name="Gasser R.B."/>
            <person name="Young N.D."/>
        </authorList>
    </citation>
    <scope>NUCLEOTIDE SEQUENCE [LARGE SCALE GENOMIC DNA]</scope>
    <source>
        <strain evidence="1">Cs-k2</strain>
    </source>
</reference>
<proteinExistence type="predicted"/>